<feature type="domain" description="Chorismate-utilising enzyme C-terminal" evidence="6">
    <location>
        <begin position="212"/>
        <end position="465"/>
    </location>
</feature>
<dbReference type="PANTHER" id="PTHR42839:SF2">
    <property type="entry name" value="ISOCHORISMATE SYNTHASE ENTC"/>
    <property type="match status" value="1"/>
</dbReference>
<dbReference type="InterPro" id="IPR015890">
    <property type="entry name" value="Chorismate_C"/>
</dbReference>
<dbReference type="HOGENOM" id="CLU_006493_8_4_0"/>
<reference evidence="7 8" key="1">
    <citation type="journal article" date="2010" name="Stand. Genomic Sci.">
        <title>Complete genome sequence of Coraliomargarita akajimensis type strain (04OKA010-24).</title>
        <authorList>
            <person name="Mavromatis K."/>
            <person name="Abt B."/>
            <person name="Brambilla E."/>
            <person name="Lapidus A."/>
            <person name="Copeland A."/>
            <person name="Deshpande S."/>
            <person name="Nolan M."/>
            <person name="Lucas S."/>
            <person name="Tice H."/>
            <person name="Cheng J.F."/>
            <person name="Han C."/>
            <person name="Detter J.C."/>
            <person name="Woyke T."/>
            <person name="Goodwin L."/>
            <person name="Pitluck S."/>
            <person name="Held B."/>
            <person name="Brettin T."/>
            <person name="Tapia R."/>
            <person name="Ivanova N."/>
            <person name="Mikhailova N."/>
            <person name="Pati A."/>
            <person name="Liolios K."/>
            <person name="Chen A."/>
            <person name="Palaniappan K."/>
            <person name="Land M."/>
            <person name="Hauser L."/>
            <person name="Chang Y.J."/>
            <person name="Jeffries C.D."/>
            <person name="Rohde M."/>
            <person name="Goker M."/>
            <person name="Bristow J."/>
            <person name="Eisen J.A."/>
            <person name="Markowitz V."/>
            <person name="Hugenholtz P."/>
            <person name="Klenk H.P."/>
            <person name="Kyrpides N.C."/>
        </authorList>
    </citation>
    <scope>NUCLEOTIDE SEQUENCE [LARGE SCALE GENOMIC DNA]</scope>
    <source>
        <strain evidence="8">DSM 45221 / IAM 15411 / JCM 23193 / KCTC 12865</strain>
    </source>
</reference>
<dbReference type="InterPro" id="IPR005801">
    <property type="entry name" value="ADC_synthase"/>
</dbReference>
<evidence type="ECO:0000259" key="6">
    <source>
        <dbReference type="Pfam" id="PF00425"/>
    </source>
</evidence>
<name>D5EPH3_CORAD</name>
<dbReference type="KEGG" id="caa:Caka_0686"/>
<dbReference type="SUPFAM" id="SSF56322">
    <property type="entry name" value="ADC synthase"/>
    <property type="match status" value="1"/>
</dbReference>
<dbReference type="NCBIfam" id="TIGR00543">
    <property type="entry name" value="isochor_syn"/>
    <property type="match status" value="1"/>
</dbReference>
<dbReference type="InterPro" id="IPR004561">
    <property type="entry name" value="IsoChor_synthase"/>
</dbReference>
<evidence type="ECO:0000256" key="4">
    <source>
        <dbReference type="ARBA" id="ARBA00023235"/>
    </source>
</evidence>
<dbReference type="Gene3D" id="3.60.120.10">
    <property type="entry name" value="Anthranilate synthase"/>
    <property type="match status" value="1"/>
</dbReference>
<keyword evidence="4" id="KW-0413">Isomerase</keyword>
<comment type="catalytic activity">
    <reaction evidence="1">
        <text>chorismate = isochorismate</text>
        <dbReference type="Rhea" id="RHEA:18985"/>
        <dbReference type="ChEBI" id="CHEBI:29748"/>
        <dbReference type="ChEBI" id="CHEBI:29780"/>
        <dbReference type="EC" id="5.4.4.2"/>
    </reaction>
</comment>
<gene>
    <name evidence="7" type="ordered locus">Caka_0686</name>
</gene>
<dbReference type="Proteomes" id="UP000000925">
    <property type="component" value="Chromosome"/>
</dbReference>
<dbReference type="EMBL" id="CP001998">
    <property type="protein sequence ID" value="ADE53710.1"/>
    <property type="molecule type" value="Genomic_DNA"/>
</dbReference>
<proteinExistence type="inferred from homology"/>
<organism evidence="7 8">
    <name type="scientific">Coraliomargarita akajimensis (strain DSM 45221 / IAM 15411 / JCM 23193 / KCTC 12865 / 04OKA010-24)</name>
    <dbReference type="NCBI Taxonomy" id="583355"/>
    <lineage>
        <taxon>Bacteria</taxon>
        <taxon>Pseudomonadati</taxon>
        <taxon>Verrucomicrobiota</taxon>
        <taxon>Opitutia</taxon>
        <taxon>Puniceicoccales</taxon>
        <taxon>Coraliomargaritaceae</taxon>
        <taxon>Coraliomargarita</taxon>
    </lineage>
</organism>
<keyword evidence="8" id="KW-1185">Reference proteome</keyword>
<dbReference type="GO" id="GO:0008909">
    <property type="term" value="F:isochorismate synthase activity"/>
    <property type="evidence" value="ECO:0007669"/>
    <property type="project" value="UniProtKB-EC"/>
</dbReference>
<evidence type="ECO:0000256" key="3">
    <source>
        <dbReference type="ARBA" id="ARBA00012824"/>
    </source>
</evidence>
<sequence length="474" mass="51798">MQMIPPSKLPQRDKASLCRFLEGCQTAARLKGRFQLASISLAVRHISPLAVLQSIYEPDELHFYVERATDDEAVAGAEAVVEARFTGPTRFAEVKAFAQELLENTIAIGDLDAAFTGPHFFTAFSFDDTVPDGSTFPAATVFVPRWQVSRSDGRYGAVANVRVDADSDIEQLVERVWGAYEKFAAFEYPDEELAEVSTMPATQVERREVSVDQFKQAVSTALDQIEAKAYEKVVLARSIELHADQDWQPLDALNRLRERFGGCFTFSFGGGQGRSFIGATPERLIKVRNGQLATDAIAGSAPRGATAREDAKFARELLESAKDLHEHACVRESILRRLESCGVSACAEAQPRLLPLPNVQHLRTRITAPASESVHLMDLVAELHPTPAVGGTPRAAAVSHIRELEKLDRGLFAGAIGWFDHRNEGEMIVGIRSALIDGAVARLYAGAGIVKGSDPRKELNETEIKLGAMLNALT</sequence>
<accession>D5EPH3</accession>
<evidence type="ECO:0000313" key="8">
    <source>
        <dbReference type="Proteomes" id="UP000000925"/>
    </source>
</evidence>
<protein>
    <recommendedName>
        <fullName evidence="3">isochorismate synthase</fullName>
        <ecNumber evidence="3">5.4.4.2</ecNumber>
    </recommendedName>
    <alternativeName>
        <fullName evidence="5">Isochorismate mutase</fullName>
    </alternativeName>
</protein>
<dbReference type="PANTHER" id="PTHR42839">
    <property type="entry name" value="ISOCHORISMATE SYNTHASE ENTC"/>
    <property type="match status" value="1"/>
</dbReference>
<dbReference type="STRING" id="583355.Caka_0686"/>
<dbReference type="EC" id="5.4.4.2" evidence="3"/>
<dbReference type="AlphaFoldDB" id="D5EPH3"/>
<evidence type="ECO:0000256" key="2">
    <source>
        <dbReference type="ARBA" id="ARBA00005297"/>
    </source>
</evidence>
<dbReference type="OrthoDB" id="9803598at2"/>
<evidence type="ECO:0000256" key="5">
    <source>
        <dbReference type="ARBA" id="ARBA00041564"/>
    </source>
</evidence>
<dbReference type="Pfam" id="PF00425">
    <property type="entry name" value="Chorismate_bind"/>
    <property type="match status" value="1"/>
</dbReference>
<comment type="similarity">
    <text evidence="2">Belongs to the isochorismate synthase family.</text>
</comment>
<evidence type="ECO:0000256" key="1">
    <source>
        <dbReference type="ARBA" id="ARBA00000799"/>
    </source>
</evidence>
<evidence type="ECO:0000313" key="7">
    <source>
        <dbReference type="EMBL" id="ADE53710.1"/>
    </source>
</evidence>
<dbReference type="eggNOG" id="COG1169">
    <property type="taxonomic scope" value="Bacteria"/>
</dbReference>